<dbReference type="PANTHER" id="PTHR42923">
    <property type="entry name" value="PROTOPORPHYRINOGEN OXIDASE"/>
    <property type="match status" value="1"/>
</dbReference>
<keyword evidence="3" id="KW-1185">Reference proteome</keyword>
<dbReference type="GO" id="GO:0016491">
    <property type="term" value="F:oxidoreductase activity"/>
    <property type="evidence" value="ECO:0007669"/>
    <property type="project" value="InterPro"/>
</dbReference>
<organism evidence="2 3">
    <name type="scientific">Kordiimonas sediminis</name>
    <dbReference type="NCBI Taxonomy" id="1735581"/>
    <lineage>
        <taxon>Bacteria</taxon>
        <taxon>Pseudomonadati</taxon>
        <taxon>Pseudomonadota</taxon>
        <taxon>Alphaproteobacteria</taxon>
        <taxon>Kordiimonadales</taxon>
        <taxon>Kordiimonadaceae</taxon>
        <taxon>Kordiimonas</taxon>
    </lineage>
</organism>
<proteinExistence type="predicted"/>
<feature type="domain" description="Amine oxidase" evidence="1">
    <location>
        <begin position="17"/>
        <end position="311"/>
    </location>
</feature>
<evidence type="ECO:0000313" key="2">
    <source>
        <dbReference type="EMBL" id="GHF11461.1"/>
    </source>
</evidence>
<dbReference type="PANTHER" id="PTHR42923:SF17">
    <property type="entry name" value="AMINE OXIDASE DOMAIN-CONTAINING PROTEIN"/>
    <property type="match status" value="1"/>
</dbReference>
<accession>A0A919AK87</accession>
<dbReference type="InterPro" id="IPR002937">
    <property type="entry name" value="Amino_oxidase"/>
</dbReference>
<dbReference type="AlphaFoldDB" id="A0A919AK87"/>
<protein>
    <submittedName>
        <fullName evidence="2">NAD/FAD-binding protein</fullName>
    </submittedName>
</protein>
<comment type="caution">
    <text evidence="2">The sequence shown here is derived from an EMBL/GenBank/DDBJ whole genome shotgun (WGS) entry which is preliminary data.</text>
</comment>
<dbReference type="Pfam" id="PF01593">
    <property type="entry name" value="Amino_oxidase"/>
    <property type="match status" value="1"/>
</dbReference>
<evidence type="ECO:0000259" key="1">
    <source>
        <dbReference type="Pfam" id="PF01593"/>
    </source>
</evidence>
<reference evidence="2" key="2">
    <citation type="submission" date="2020-09" db="EMBL/GenBank/DDBJ databases">
        <authorList>
            <person name="Sun Q."/>
            <person name="Kim S."/>
        </authorList>
    </citation>
    <scope>NUCLEOTIDE SEQUENCE</scope>
    <source>
        <strain evidence="2">KCTC 42590</strain>
    </source>
</reference>
<dbReference type="Gene3D" id="3.30.70.1990">
    <property type="match status" value="1"/>
</dbReference>
<dbReference type="Gene3D" id="1.10.405.20">
    <property type="match status" value="1"/>
</dbReference>
<sequence length="455" mass="50833">MDLSQPPLRIAVIGAGISGMGASWLLSQKHNVTVYEAGPNLGGHANTVDVLDDGKTIPVDTGFIVCNDRNYPNFLALMKAVGVTLHATDMSFGVSMDGGGFEYAGSDKLSELFAQPGNILRPRFWRMLKELLRFYKATNGLAPEQVGMISLRDYLREHNYDETFLRDHILPMAAAVWSTPSEKVGDFPLKSFLRFCQNHGLLQVSDRPQWYTVPGGSRTYVNAVKEHSGAQYLTSTAVNRIIRTESGVLVFAGNDVQQYDRILIATHANTALRLLEDADPLETEILSSFSYAPNQAVLHSDTQFMPKRRKAWSSWNYLHGKDEDQSSLSVTYWMNRLQPLDTDKPMFVTLNPASEPDPALVHYTTDYEHPIFDMKTLEAQLRLGELMGHRNIWYAGAHFGYGFHEDGLQSGLHAAEQMGDISRPWITPDMNNRILMLDAENTAQAPLHSVKAEAV</sequence>
<name>A0A919AK87_9PROT</name>
<dbReference type="FunFam" id="1.10.405.20:FF:000001">
    <property type="entry name" value="Amine oxidase"/>
    <property type="match status" value="1"/>
</dbReference>
<evidence type="ECO:0000313" key="3">
    <source>
        <dbReference type="Proteomes" id="UP000630923"/>
    </source>
</evidence>
<dbReference type="InterPro" id="IPR050464">
    <property type="entry name" value="Zeta_carotene_desat/Oxidored"/>
</dbReference>
<dbReference type="SUPFAM" id="SSF51905">
    <property type="entry name" value="FAD/NAD(P)-binding domain"/>
    <property type="match status" value="1"/>
</dbReference>
<dbReference type="EMBL" id="BNCI01000001">
    <property type="protein sequence ID" value="GHF11461.1"/>
    <property type="molecule type" value="Genomic_DNA"/>
</dbReference>
<dbReference type="Gene3D" id="3.50.50.60">
    <property type="entry name" value="FAD/NAD(P)-binding domain"/>
    <property type="match status" value="1"/>
</dbReference>
<gene>
    <name evidence="2" type="ORF">GCM10017044_01530</name>
</gene>
<dbReference type="InterPro" id="IPR036188">
    <property type="entry name" value="FAD/NAD-bd_sf"/>
</dbReference>
<dbReference type="Proteomes" id="UP000630923">
    <property type="component" value="Unassembled WGS sequence"/>
</dbReference>
<dbReference type="RefSeq" id="WP_191249656.1">
    <property type="nucleotide sequence ID" value="NZ_BNCI01000001.1"/>
</dbReference>
<reference evidence="2" key="1">
    <citation type="journal article" date="2014" name="Int. J. Syst. Evol. Microbiol.">
        <title>Complete genome sequence of Corynebacterium casei LMG S-19264T (=DSM 44701T), isolated from a smear-ripened cheese.</title>
        <authorList>
            <consortium name="US DOE Joint Genome Institute (JGI-PGF)"/>
            <person name="Walter F."/>
            <person name="Albersmeier A."/>
            <person name="Kalinowski J."/>
            <person name="Ruckert C."/>
        </authorList>
    </citation>
    <scope>NUCLEOTIDE SEQUENCE</scope>
    <source>
        <strain evidence="2">KCTC 42590</strain>
    </source>
</reference>